<comment type="similarity">
    <text evidence="1">Belongs to the peptidase M16 family.</text>
</comment>
<evidence type="ECO:0000259" key="6">
    <source>
        <dbReference type="Pfam" id="PF00675"/>
    </source>
</evidence>
<keyword evidence="3" id="KW-0378">Hydrolase</keyword>
<dbReference type="PANTHER" id="PTHR43690">
    <property type="entry name" value="NARDILYSIN"/>
    <property type="match status" value="1"/>
</dbReference>
<dbReference type="RefSeq" id="WP_126632155.1">
    <property type="nucleotide sequence ID" value="NZ_BIFT01000003.1"/>
</dbReference>
<keyword evidence="4" id="KW-0862">Zinc</keyword>
<dbReference type="InterPro" id="IPR007863">
    <property type="entry name" value="Peptidase_M16_C"/>
</dbReference>
<dbReference type="Proteomes" id="UP000287171">
    <property type="component" value="Unassembled WGS sequence"/>
</dbReference>
<evidence type="ECO:0000256" key="4">
    <source>
        <dbReference type="ARBA" id="ARBA00022833"/>
    </source>
</evidence>
<reference evidence="9" key="1">
    <citation type="submission" date="2018-12" db="EMBL/GenBank/DDBJ databases">
        <title>Tengunoibacter tsumagoiensis gen. nov., sp. nov., Dictyobacter kobayashii sp. nov., D. alpinus sp. nov., and D. joshuensis sp. nov. and description of Dictyobacteraceae fam. nov. within the order Ktedonobacterales isolated from Tengu-no-mugimeshi.</title>
        <authorList>
            <person name="Wang C.M."/>
            <person name="Zheng Y."/>
            <person name="Sakai Y."/>
            <person name="Toyoda A."/>
            <person name="Minakuchi Y."/>
            <person name="Abe K."/>
            <person name="Yokota A."/>
            <person name="Yabe S."/>
        </authorList>
    </citation>
    <scope>NUCLEOTIDE SEQUENCE [LARGE SCALE GENOMIC DNA]</scope>
    <source>
        <strain evidence="9">Uno16</strain>
    </source>
</reference>
<feature type="domain" description="Peptidase M16 N-terminal" evidence="6">
    <location>
        <begin position="29"/>
        <end position="144"/>
    </location>
</feature>
<sequence length="418" mass="49104">MFHDLYANFYQDTLENGLSVYSKEWPNVNWFYSGVVIHAGVKEDPPGREGLAHLLEHLVGENVGDFTFSQLENRFEELGGWGSFGSTSYLATNYKFHLPAQTNSIREALTLFGKMVLMGTITRQIEEEKAVVVREYYREYEHEHARTWDMQGRPFLFEGHSRLQTYHSALGVLNEFLQCTAEELQIFYDRYYVPKNISLVCIGPTPRECMLRILQETPFSVSKRGERSSMPNAFSPQPPQRQETIVQLSEFSALAGSQLTLTYEWVVPLRFTKYSVRILCDLLEKMLTEELRYKRRITYTVNVDYEFWQDCRTLHIHIEIPPERRAMVQDLLWQVLGSLPQAEEKFLVAKQERINCIYRMDYSGYDLLQAAMSDLANYQRLISFTEELHQWEQTTFQHLLELADYLTPERHFCFLLQP</sequence>
<proteinExistence type="inferred from homology"/>
<keyword evidence="9" id="KW-1185">Reference proteome</keyword>
<evidence type="ECO:0000256" key="3">
    <source>
        <dbReference type="ARBA" id="ARBA00022801"/>
    </source>
</evidence>
<dbReference type="EMBL" id="BIFT01000003">
    <property type="protein sequence ID" value="GCE32161.1"/>
    <property type="molecule type" value="Genomic_DNA"/>
</dbReference>
<evidence type="ECO:0000256" key="2">
    <source>
        <dbReference type="ARBA" id="ARBA00022670"/>
    </source>
</evidence>
<name>A0A402BLD9_9CHLR</name>
<dbReference type="PANTHER" id="PTHR43690:SF17">
    <property type="entry name" value="PROTEIN YHJJ"/>
    <property type="match status" value="1"/>
</dbReference>
<keyword evidence="2" id="KW-0645">Protease</keyword>
<keyword evidence="5" id="KW-0482">Metalloprotease</keyword>
<dbReference type="AlphaFoldDB" id="A0A402BLD9"/>
<dbReference type="InterPro" id="IPR050626">
    <property type="entry name" value="Peptidase_M16"/>
</dbReference>
<organism evidence="8 9">
    <name type="scientific">Dictyobacter alpinus</name>
    <dbReference type="NCBI Taxonomy" id="2014873"/>
    <lineage>
        <taxon>Bacteria</taxon>
        <taxon>Bacillati</taxon>
        <taxon>Chloroflexota</taxon>
        <taxon>Ktedonobacteria</taxon>
        <taxon>Ktedonobacterales</taxon>
        <taxon>Dictyobacteraceae</taxon>
        <taxon>Dictyobacter</taxon>
    </lineage>
</organism>
<comment type="caution">
    <text evidence="8">The sequence shown here is derived from an EMBL/GenBank/DDBJ whole genome shotgun (WGS) entry which is preliminary data.</text>
</comment>
<dbReference type="Gene3D" id="3.30.830.10">
    <property type="entry name" value="Metalloenzyme, LuxS/M16 peptidase-like"/>
    <property type="match status" value="1"/>
</dbReference>
<dbReference type="GO" id="GO:0008237">
    <property type="term" value="F:metallopeptidase activity"/>
    <property type="evidence" value="ECO:0007669"/>
    <property type="project" value="UniProtKB-KW"/>
</dbReference>
<dbReference type="SUPFAM" id="SSF63411">
    <property type="entry name" value="LuxS/MPP-like metallohydrolase"/>
    <property type="match status" value="2"/>
</dbReference>
<evidence type="ECO:0000259" key="7">
    <source>
        <dbReference type="Pfam" id="PF05193"/>
    </source>
</evidence>
<evidence type="ECO:0000313" key="8">
    <source>
        <dbReference type="EMBL" id="GCE32161.1"/>
    </source>
</evidence>
<gene>
    <name evidence="8" type="ORF">KDA_76450</name>
</gene>
<evidence type="ECO:0000313" key="9">
    <source>
        <dbReference type="Proteomes" id="UP000287171"/>
    </source>
</evidence>
<dbReference type="GO" id="GO:0006508">
    <property type="term" value="P:proteolysis"/>
    <property type="evidence" value="ECO:0007669"/>
    <property type="project" value="UniProtKB-KW"/>
</dbReference>
<dbReference type="Pfam" id="PF00675">
    <property type="entry name" value="Peptidase_M16"/>
    <property type="match status" value="1"/>
</dbReference>
<dbReference type="Pfam" id="PF05193">
    <property type="entry name" value="Peptidase_M16_C"/>
    <property type="match status" value="1"/>
</dbReference>
<feature type="domain" description="Peptidase M16 C-terminal" evidence="7">
    <location>
        <begin position="179"/>
        <end position="341"/>
    </location>
</feature>
<accession>A0A402BLD9</accession>
<evidence type="ECO:0000256" key="5">
    <source>
        <dbReference type="ARBA" id="ARBA00023049"/>
    </source>
</evidence>
<protein>
    <recommendedName>
        <fullName evidence="10">Peptidase M16</fullName>
    </recommendedName>
</protein>
<dbReference type="InterPro" id="IPR011249">
    <property type="entry name" value="Metalloenz_LuxS/M16"/>
</dbReference>
<dbReference type="InterPro" id="IPR011765">
    <property type="entry name" value="Pept_M16_N"/>
</dbReference>
<dbReference type="GO" id="GO:0046872">
    <property type="term" value="F:metal ion binding"/>
    <property type="evidence" value="ECO:0007669"/>
    <property type="project" value="InterPro"/>
</dbReference>
<dbReference type="OrthoDB" id="9811314at2"/>
<evidence type="ECO:0000256" key="1">
    <source>
        <dbReference type="ARBA" id="ARBA00007261"/>
    </source>
</evidence>
<evidence type="ECO:0008006" key="10">
    <source>
        <dbReference type="Google" id="ProtNLM"/>
    </source>
</evidence>